<feature type="compositionally biased region" description="Basic and acidic residues" evidence="5">
    <location>
        <begin position="325"/>
        <end position="337"/>
    </location>
</feature>
<dbReference type="EMBL" id="SUNJ01000508">
    <property type="protein sequence ID" value="TPP67601.1"/>
    <property type="molecule type" value="Genomic_DNA"/>
</dbReference>
<sequence length="3759" mass="414833">MNDLHEKTHLRVDHPQNLRIDLSSFSGRQDEHHSDDLCSATTHPSFQFVSHESDAASVRSLKYPTIGIRDNIQSGISAESSSSGIGTMSGSNRLIGNISKTQDKSSYKKSSEIPLGLRKSETLDASAERFLGTRDSTDSPSASVQQSSQQQQQPVRRKPTGSNRADSPAVGGDLSGSTTGTGSVAGVTCGTMDNANESTHIGTGMNKSAVLNFSDTNGNSSRTVIGSHLSDAGRSGSLARSRKRARNDARRLGLKNSSAHTALLSSTKNGIRSLDADEDGDVDDDDDLGPDDEDDDDDSGTVPGLTNRRRLSSRPDFSDLDSPLDDMHTGTDLDTPYRGRQRRQTYQLPPRRRDSSLGGYGHSSFYGASTCAGTLPRRHLLDVSLTRATTIGAGDGTLRSAQRLAQSIRSGIIPPPPSEPPPATPLSGSLMSELGTIGVSTGGGPSASGLINPFALQFHNQQEQQRQAAALAAAVAASGGVHPHLFSTIGAQNPGLPGPYMLSASADPSQILQLQQQALIFQQQQQQLDAHIRQQQQQQQQQQQLLVSGLLQPTYSSHYGTLGRPVRTDSMGPIQPYLSAAALLSAQQQQQQARQYLAHNSNGLSGVVQSPSSTLAASEQENAIMNKSTSAQGGSGSVVYENSYNSFHRLLSNTLPPSISQDGLHGLLASSGIGMSETLTMNMNNASPHMTAVRANTLGRTDTLSPVGLGNVNSMAAAVAAATAAANATASTAGSAPPPLPPPNHPGYDLVDTRTMESPIYGGAHSTDKVVVVSGTRKSKRRCPWYYWIISILVLAFLLALVLAISFSAEKRHLGDRLIERFAQDPAIIGLFDPNNPAVKLEPNRPVHVILDRMGVWSAEWHMRTSRYVRYNITVSSVLSSIGIFMRRSTMPTIVRYDIFDRISGRTLQPTSRSGRRLTRDVRTIAEQSAPAGYRSSSSSEVRETTRIHYLEEGIWFLAFVNDQPRPEPFTFAMGDAVMDAGCPNDCSNRGVCNRGNCDCVNGFKGPDCSVAELPKVCNGRGDYMDGSCQCYPEWKGRECEILWSECADPTCSGHGQCVTGDCQCYNGYAGESCEQRTCISANCTGHGICMDGLCRCFSGWSGLACDIPVPVMHTASFASAALTPERDIISRGLSGTDRPTTMSRMSISHTGSDFTRAATQLDEQATKACILDCGAHGRCKLSTVDQPACECESDWSGLLCDRKLCDPRCFEHGHCTNGTCVCQTGWNGKHCTLNGCPEKCSGVGRCVASQGGLYSCHCPSERKGSACQAKVELICDDQEDNDEDGLVDCLDPDCCASAHCRKLAQLDTRRGGTGGTGGSTQNRSLTPAAEDAKQGCAHSEPAQYHLLITPMAQADSTFYGQLEFLLKREQIVMRNFDPRRISVIRGTVRQSDGTAFWGCRVFDRLKAKTGYTLTDEQGRFDLPVDGGSVVQLEFLRFPTERFSAIQPVYVPVNEIITLGDFYLHDASRISSGRLHGGSLAPSPVFHDLWAAGLLPVTDSSPSDPRMPIETGFPSTMISSTVVNLNGEEPGMACEKHDLTQIGGLPVWGDQVADRTTVCIDPEQTMCLQNGVLTFAIPIQDSRVRLIYRSDRTVGYRPVLMARLLGQVIPDGLHEIHFVVDVAGLRQTKRLEPEPGQMEFFHWNKTDGYNRTVYGLVNAKVSVGYIYTGCSHVFWEHRTVPLLGHELTESGLANLKIDLVHLYAVNHGIVYRGDGSHLFLKHTDWHVVPVLGSRTTRRKPNICDYCSTNQTGFGSAVLRLPALITDSLGHVVAADGSRLRWLQSPESTHGTFRPSESLDGRAQRSFLSNDRRLWFTTSQFPLDFLSVGFDELEQMDYYLSPHPSYLALERRFGASDPGVLDSGLFLSHTRSKSIWWLSDSPEPIAQPVLSLTCKERASGLLPVPDLCTKHELTAPHGVAVSTNDLYFADGNLIFAMPLDGIPGVPRSVRLVVGRRDATWTPAPCDHAQPGLKMTLKEPTHMVYSAFEDAIYFVENTQVYRLHLASQMVSLAAGRLEYCEAEADPLSQTPLATTVLLSNIRGLGVSPEGDLYVAESHRVWLRRADGRLYAVAGRTVDASIDDDEFVSPDSPKDLEHLPDFGLARNMQFSNITAIAVSIYGELFVADSEHGMIYRVHYQLPRPSATTFTYRVVLPETDEAYTFNQNGQLLQTENAITQMTLHLVDYRANAIYGWVSDIRGNNVNLRFGVHRDTQGRLRYLQSPTGLQYNITLDPGPQQCIREVTDPIRGARWTFVYSHSGLLTQLRRPQDTAFTHFQYSPDSGRLERILFPNGMVVRTGKFDTLSTSHSVTMRKTSARDRSTNRQGKLLYHYGEPTDPWSVHFVQNYLGTPSGSSRRLARLLRRIRLPDRANQSALISSVVWTFDRNAKISPSSRLVRHRQRRQIPRPILTSSTQLTRTLQVGHTTGWSDWVIDSSRTPQHSRIPRSSSFSYLSSALSLSGYRAAAGTESVEWQYHKTLVVNGFDVLHVKFDWARQLETYQRASTGHVLLQIVYNADFQPMIFNASGTTNSLNSRADYLPSDTGRTRSRELSAAMDGGFVDSSTGSSFTVGGSSGPAPLSLTYNSNGQLNAFHWGSAIYRFAYDAQNRIKAADLGSPKETVTYQYTDERLPYQPSVISVSGLGSFKLFYANAPLSPLERHVDSAPSATTFSDLPIGLTRVLTPSGLRRDFYRLVGVRTHQLRFTPWPGSSAPWIYEWGQDVNTFNSPASSGAGLPQPDLEFLRFIWPSGYRQLVVLPEQNQIVYDKTLIQWFMMGLEHEAQLNHLDSAPLVHMSDISSGHRWSTWRTYRGTLLTAARTEQQIPGARKAHPNLGGLLHARHQYSYNENLNLVGIHTQLYTQASRSDTEAFNPIPEKIILDEQTLSKYDSITGQLLSVSDLDIVHRASSICVTYAPKSLQLCRQLDNHGRLKQVVLYPLSSRRDPLYNLTVVYRPNSLDAVQQREEQRGQVPRWVNFVHGPGGRLEALDREEAGSSLRSHSVLVHNSEGRLARLRIAVTDPQLHQGNPMAPDSTEDTGPTSRSEELQFVYDPRGLLKRRGNWQYTFDDDGFLTERRLHNDRVIDRFAYNSKGLLIWAERKLIAHSDGQSGVAMGDNLVGSGGPSSGSTGPDTFHNLERSPLEDDIGSRREFRVQYVYDAQDRLIVVRDTLIVRDLMQYFYADPTHPHRVTHVFNHGRLVTFRLHYDPVNGHLIAVEEFARLSDPTMSESPPMSTLNGQDESQQTTTTGNQKHVYFVITNHEGAPTAMFSENGKPSWTAEYSATGSRRLSLPNRNKYFGASILEDANIPLGHAGCLVDVHTGFLFCSPTYRAYDPSGATFVSPDWRRLVSDRLPELYRDPSVLDTHRWGSLEQNDHGLGPVGLFARVAEAIQHPSWWLNLVGFRLDGVLPRMDPGTGRLNRPDGRMIRGWELPVLPMQFSLTGTSAVSDEDTGPSIRLLNDKVERLSVIQSSRLTTGGIRGTGLPDFFLRSSYPGDMGRVQLLPAQAMFDSEVILELNEDHIVQVRSSGPRADYSIGQTGHSSPFESGKLADLLLSGTRLMDWWTMTDSPTNRLFVQSFFRLGDDISSLVDDLTLLGLRLPAYHRPTGHNLTVVPTGGHNEIWLTRGSLQWRFRFVSSWTDAWEQLAWDSRRRGEQLAWSHEASVVKHLDLMDPSRYPESATDRMAESSADIHFLGLNYLWTFKQAYQLARQGQLAGYRWVPVVGQSVPRDLLSNGTAWTRLYGNPGIYQLRVIDSQKQWRTKG</sequence>
<accession>A0A504Z5A3</accession>
<evidence type="ECO:0000313" key="8">
    <source>
        <dbReference type="EMBL" id="TPP67601.1"/>
    </source>
</evidence>
<proteinExistence type="predicted"/>
<evidence type="ECO:0000256" key="4">
    <source>
        <dbReference type="PROSITE-ProRule" id="PRU00076"/>
    </source>
</evidence>
<evidence type="ECO:0000256" key="2">
    <source>
        <dbReference type="ARBA" id="ARBA00022737"/>
    </source>
</evidence>
<feature type="region of interest" description="Disordered" evidence="5">
    <location>
        <begin position="76"/>
        <end position="112"/>
    </location>
</feature>
<dbReference type="InterPro" id="IPR056822">
    <property type="entry name" value="TEN_NHL"/>
</dbReference>
<dbReference type="Pfam" id="PF25024">
    <property type="entry name" value="EGF_TEN"/>
    <property type="match status" value="1"/>
</dbReference>
<dbReference type="PROSITE" id="PS01186">
    <property type="entry name" value="EGF_2"/>
    <property type="match status" value="2"/>
</dbReference>
<keyword evidence="2" id="KW-0677">Repeat</keyword>
<dbReference type="PROSITE" id="PS50026">
    <property type="entry name" value="EGF_3"/>
    <property type="match status" value="2"/>
</dbReference>
<dbReference type="InterPro" id="IPR000742">
    <property type="entry name" value="EGF"/>
</dbReference>
<dbReference type="GO" id="GO:0008045">
    <property type="term" value="P:motor neuron axon guidance"/>
    <property type="evidence" value="ECO:0007669"/>
    <property type="project" value="TreeGrafter"/>
</dbReference>
<feature type="disulfide bond" evidence="4">
    <location>
        <begin position="1170"/>
        <end position="1180"/>
    </location>
</feature>
<comment type="caution">
    <text evidence="4">Lacks conserved residue(s) required for the propagation of feature annotation.</text>
</comment>
<evidence type="ECO:0000256" key="5">
    <source>
        <dbReference type="SAM" id="MobiDB-lite"/>
    </source>
</evidence>
<feature type="transmembrane region" description="Helical" evidence="6">
    <location>
        <begin position="868"/>
        <end position="886"/>
    </location>
</feature>
<feature type="domain" description="EGF-like" evidence="7">
    <location>
        <begin position="1233"/>
        <end position="1269"/>
    </location>
</feature>
<feature type="transmembrane region" description="Helical" evidence="6">
    <location>
        <begin position="785"/>
        <end position="807"/>
    </location>
</feature>
<feature type="compositionally biased region" description="Low complexity" evidence="5">
    <location>
        <begin position="76"/>
        <end position="91"/>
    </location>
</feature>
<feature type="region of interest" description="Disordered" evidence="5">
    <location>
        <begin position="222"/>
        <end position="361"/>
    </location>
</feature>
<dbReference type="PANTHER" id="PTHR11219">
    <property type="entry name" value="TENEURIN AND N-ACETYLGLUCOSAMINE-1-PHOSPHODIESTER ALPHA-N-ACETYLGLUCOSAMINIDASE"/>
    <property type="match status" value="1"/>
</dbReference>
<dbReference type="InterPro" id="IPR056823">
    <property type="entry name" value="TEN-like_YD-shell"/>
</dbReference>
<dbReference type="FunFam" id="2.10.25.10:FF:000021">
    <property type="entry name" value="Teneurin transmembrane protein 2"/>
    <property type="match status" value="1"/>
</dbReference>
<comment type="caution">
    <text evidence="8">The sequence shown here is derived from an EMBL/GenBank/DDBJ whole genome shotgun (WGS) entry which is preliminary data.</text>
</comment>
<feature type="compositionally biased region" description="Low complexity" evidence="5">
    <location>
        <begin position="139"/>
        <end position="154"/>
    </location>
</feature>
<evidence type="ECO:0000256" key="6">
    <source>
        <dbReference type="SAM" id="Phobius"/>
    </source>
</evidence>
<feature type="compositionally biased region" description="Polar residues" evidence="5">
    <location>
        <begin position="255"/>
        <end position="270"/>
    </location>
</feature>
<reference evidence="8 9" key="1">
    <citation type="submission" date="2019-04" db="EMBL/GenBank/DDBJ databases">
        <title>Annotation for the trematode Fasciola gigantica.</title>
        <authorList>
            <person name="Choi Y.-J."/>
        </authorList>
    </citation>
    <scope>NUCLEOTIDE SEQUENCE [LARGE SCALE GENOMIC DNA]</scope>
    <source>
        <strain evidence="8">Uganda_cow_1</strain>
    </source>
</reference>
<evidence type="ECO:0000259" key="7">
    <source>
        <dbReference type="PROSITE" id="PS50026"/>
    </source>
</evidence>
<dbReference type="Pfam" id="PF25021">
    <property type="entry name" value="TEN_NHL"/>
    <property type="match status" value="1"/>
</dbReference>
<feature type="region of interest" description="Disordered" evidence="5">
    <location>
        <begin position="3016"/>
        <end position="3039"/>
    </location>
</feature>
<dbReference type="InterPro" id="IPR057627">
    <property type="entry name" value="FN-plug_TEN1-4"/>
</dbReference>
<dbReference type="Pfam" id="PF25020">
    <property type="entry name" value="TTR_TEN1-4"/>
    <property type="match status" value="1"/>
</dbReference>
<keyword evidence="6" id="KW-0812">Transmembrane</keyword>
<dbReference type="InterPro" id="IPR051216">
    <property type="entry name" value="Teneurin"/>
</dbReference>
<dbReference type="Proteomes" id="UP000316759">
    <property type="component" value="Unassembled WGS sequence"/>
</dbReference>
<evidence type="ECO:0000256" key="3">
    <source>
        <dbReference type="ARBA" id="ARBA00023157"/>
    </source>
</evidence>
<gene>
    <name evidence="8" type="ORF">FGIG_00249</name>
</gene>
<feature type="disulfide bond" evidence="4">
    <location>
        <begin position="1259"/>
        <end position="1268"/>
    </location>
</feature>
<feature type="disulfide bond" evidence="4">
    <location>
        <begin position="1237"/>
        <end position="1247"/>
    </location>
</feature>
<feature type="region of interest" description="Disordered" evidence="5">
    <location>
        <begin position="132"/>
        <end position="182"/>
    </location>
</feature>
<organism evidence="8 9">
    <name type="scientific">Fasciola gigantica</name>
    <name type="common">Giant liver fluke</name>
    <dbReference type="NCBI Taxonomy" id="46835"/>
    <lineage>
        <taxon>Eukaryota</taxon>
        <taxon>Metazoa</taxon>
        <taxon>Spiralia</taxon>
        <taxon>Lophotrochozoa</taxon>
        <taxon>Platyhelminthes</taxon>
        <taxon>Trematoda</taxon>
        <taxon>Digenea</taxon>
        <taxon>Plagiorchiida</taxon>
        <taxon>Echinostomata</taxon>
        <taxon>Echinostomatoidea</taxon>
        <taxon>Fasciolidae</taxon>
        <taxon>Fasciola</taxon>
    </lineage>
</organism>
<keyword evidence="1 4" id="KW-0245">EGF-like domain</keyword>
<protein>
    <recommendedName>
        <fullName evidence="7">EGF-like domain-containing protein</fullName>
    </recommendedName>
</protein>
<feature type="region of interest" description="Disordered" evidence="5">
    <location>
        <begin position="3109"/>
        <end position="3136"/>
    </location>
</feature>
<feature type="compositionally biased region" description="Basic and acidic residues" evidence="5">
    <location>
        <begin position="101"/>
        <end position="111"/>
    </location>
</feature>
<feature type="disulfide bond" evidence="4">
    <location>
        <begin position="1192"/>
        <end position="1201"/>
    </location>
</feature>
<feature type="region of interest" description="Disordered" evidence="5">
    <location>
        <begin position="3219"/>
        <end position="3243"/>
    </location>
</feature>
<feature type="domain" description="EGF-like" evidence="7">
    <location>
        <begin position="1166"/>
        <end position="1202"/>
    </location>
</feature>
<dbReference type="Gene3D" id="2.60.120.260">
    <property type="entry name" value="Galactose-binding domain-like"/>
    <property type="match status" value="1"/>
</dbReference>
<dbReference type="SUPFAM" id="SSF63825">
    <property type="entry name" value="YWTD domain"/>
    <property type="match status" value="1"/>
</dbReference>
<dbReference type="InterPro" id="IPR011042">
    <property type="entry name" value="6-blade_b-propeller_TolB-like"/>
</dbReference>
<dbReference type="SMART" id="SM00181">
    <property type="entry name" value="EGF"/>
    <property type="match status" value="6"/>
</dbReference>
<keyword evidence="3 4" id="KW-1015">Disulfide bond</keyword>
<dbReference type="Pfam" id="PF25023">
    <property type="entry name" value="TEN_YD-shell"/>
    <property type="match status" value="2"/>
</dbReference>
<keyword evidence="6" id="KW-0472">Membrane</keyword>
<dbReference type="Pfam" id="PF24329">
    <property type="entry name" value="FN-plug_TEN1-4"/>
    <property type="match status" value="1"/>
</dbReference>
<dbReference type="PANTHER" id="PTHR11219:SF69">
    <property type="entry name" value="TENEURIN-A"/>
    <property type="match status" value="1"/>
</dbReference>
<feature type="compositionally biased region" description="Acidic residues" evidence="5">
    <location>
        <begin position="276"/>
        <end position="299"/>
    </location>
</feature>
<keyword evidence="6" id="KW-1133">Transmembrane helix</keyword>
<keyword evidence="9" id="KW-1185">Reference proteome</keyword>
<evidence type="ECO:0000313" key="9">
    <source>
        <dbReference type="Proteomes" id="UP000316759"/>
    </source>
</evidence>
<dbReference type="PROSITE" id="PS00022">
    <property type="entry name" value="EGF_1"/>
    <property type="match status" value="4"/>
</dbReference>
<feature type="compositionally biased region" description="Low complexity" evidence="5">
    <location>
        <begin position="170"/>
        <end position="182"/>
    </location>
</feature>
<name>A0A504Z5A3_FASGI</name>
<dbReference type="STRING" id="46835.A0A504Z5A3"/>
<dbReference type="InterPro" id="IPR056820">
    <property type="entry name" value="TEN_TTR-like"/>
</dbReference>
<feature type="compositionally biased region" description="Polar residues" evidence="5">
    <location>
        <begin position="3220"/>
        <end position="3243"/>
    </location>
</feature>
<dbReference type="Pfam" id="PF23093">
    <property type="entry name" value="GBD_Tenm3"/>
    <property type="match status" value="1"/>
</dbReference>
<dbReference type="CDD" id="cd00054">
    <property type="entry name" value="EGF_CA"/>
    <property type="match status" value="2"/>
</dbReference>
<dbReference type="InterPro" id="IPR057629">
    <property type="entry name" value="Teneurin1-4_GBD"/>
</dbReference>
<dbReference type="Gene3D" id="2.10.25.10">
    <property type="entry name" value="Laminin"/>
    <property type="match status" value="4"/>
</dbReference>
<dbReference type="Gene3D" id="2.120.10.30">
    <property type="entry name" value="TolB, C-terminal domain"/>
    <property type="match status" value="1"/>
</dbReference>
<evidence type="ECO:0000256" key="1">
    <source>
        <dbReference type="ARBA" id="ARBA00022536"/>
    </source>
</evidence>
<dbReference type="OrthoDB" id="442731at2759"/>